<dbReference type="Pfam" id="PF00083">
    <property type="entry name" value="Sugar_tr"/>
    <property type="match status" value="1"/>
</dbReference>
<dbReference type="RefSeq" id="WP_039350298.1">
    <property type="nucleotide sequence ID" value="NZ_PGEZ01000001.1"/>
</dbReference>
<feature type="transmembrane region" description="Helical" evidence="6">
    <location>
        <begin position="412"/>
        <end position="434"/>
    </location>
</feature>
<feature type="transmembrane region" description="Helical" evidence="6">
    <location>
        <begin position="79"/>
        <end position="97"/>
    </location>
</feature>
<name>A0A0B2BES9_9ACTN</name>
<dbReference type="InterPro" id="IPR036259">
    <property type="entry name" value="MFS_trans_sf"/>
</dbReference>
<evidence type="ECO:0000256" key="4">
    <source>
        <dbReference type="ARBA" id="ARBA00022989"/>
    </source>
</evidence>
<comment type="subcellular location">
    <subcellularLocation>
        <location evidence="1">Cell membrane</location>
        <topology evidence="1">Multi-pass membrane protein</topology>
    </subcellularLocation>
</comment>
<dbReference type="Proteomes" id="UP000230842">
    <property type="component" value="Unassembled WGS sequence"/>
</dbReference>
<dbReference type="PANTHER" id="PTHR23511">
    <property type="entry name" value="SYNAPTIC VESICLE GLYCOPROTEIN 2"/>
    <property type="match status" value="1"/>
</dbReference>
<feature type="transmembrane region" description="Helical" evidence="6">
    <location>
        <begin position="353"/>
        <end position="372"/>
    </location>
</feature>
<feature type="transmembrane region" description="Helical" evidence="6">
    <location>
        <begin position="36"/>
        <end position="59"/>
    </location>
</feature>
<reference evidence="8 9" key="1">
    <citation type="submission" date="2017-11" db="EMBL/GenBank/DDBJ databases">
        <title>Genomic Encyclopedia of Archaeal and Bacterial Type Strains, Phase II (KMG-II): From Individual Species to Whole Genera.</title>
        <authorList>
            <person name="Goeker M."/>
        </authorList>
    </citation>
    <scope>NUCLEOTIDE SEQUENCE [LARGE SCALE GENOMIC DNA]</scope>
    <source>
        <strain evidence="8 9">DSM 27763</strain>
    </source>
</reference>
<feature type="transmembrane region" description="Helical" evidence="6">
    <location>
        <begin position="454"/>
        <end position="473"/>
    </location>
</feature>
<evidence type="ECO:0000256" key="5">
    <source>
        <dbReference type="ARBA" id="ARBA00023136"/>
    </source>
</evidence>
<feature type="transmembrane region" description="Helical" evidence="6">
    <location>
        <begin position="109"/>
        <end position="126"/>
    </location>
</feature>
<dbReference type="GO" id="GO:0005886">
    <property type="term" value="C:plasma membrane"/>
    <property type="evidence" value="ECO:0007669"/>
    <property type="project" value="UniProtKB-SubCell"/>
</dbReference>
<comment type="caution">
    <text evidence="8">The sequence shown here is derived from an EMBL/GenBank/DDBJ whole genome shotgun (WGS) entry which is preliminary data.</text>
</comment>
<dbReference type="Gene3D" id="1.20.1250.20">
    <property type="entry name" value="MFS general substrate transporter like domains"/>
    <property type="match status" value="1"/>
</dbReference>
<feature type="transmembrane region" description="Helical" evidence="6">
    <location>
        <begin position="289"/>
        <end position="311"/>
    </location>
</feature>
<keyword evidence="4 6" id="KW-1133">Transmembrane helix</keyword>
<evidence type="ECO:0000256" key="2">
    <source>
        <dbReference type="ARBA" id="ARBA00022448"/>
    </source>
</evidence>
<dbReference type="InterPro" id="IPR020846">
    <property type="entry name" value="MFS_dom"/>
</dbReference>
<evidence type="ECO:0000313" key="9">
    <source>
        <dbReference type="Proteomes" id="UP000230842"/>
    </source>
</evidence>
<gene>
    <name evidence="8" type="ORF">CLV56_1404</name>
</gene>
<evidence type="ECO:0000259" key="7">
    <source>
        <dbReference type="PROSITE" id="PS50850"/>
    </source>
</evidence>
<dbReference type="EMBL" id="PGEZ01000001">
    <property type="protein sequence ID" value="PJJ57181.1"/>
    <property type="molecule type" value="Genomic_DNA"/>
</dbReference>
<sequence>MSTSSNSGERAGDSDALGTVTTNIPARLDRLPWARFHWMIVIGLGTVWILDGLEVTIVGNLSAVLKDSTDGLGLTSGQIGMAGAIYVAGACIGALFFGQLTDRFGRKRLFIITLLVYLGGTVLTAFSMNPAWYFGCRFITGLGIGGEYAAVNSAIDELIPAKYRGRIDITINGSYWIGAAFGALITIPLLDPALVNPEFGWRFCFALGAVLGLVVLFVRRNVPESPRWLFIHGREDAAEEVVREIEDRVEHEDEVDLEDPEQTITVHQRKTIGLPTIARTVFATYPRRTVLCLGMFVGQAFLYNAFFFTFGDTLQTFLGVGQTGWYLAAFALSNFAGALILGPLFDKVGRVPMISSTYIVSGVVLAVAGFVLGDLTALTLTVFGIVAFFFASAGASSAYLTASEVFPMETRALCIAFFYAIGTAVGGITGPLIFGRLIESASNAGDITGIAPGYFLGAALMVLGGIMALFLGVKAEQQSLEDIATPLTAQDDD</sequence>
<evidence type="ECO:0000256" key="1">
    <source>
        <dbReference type="ARBA" id="ARBA00004651"/>
    </source>
</evidence>
<feature type="domain" description="Major facilitator superfamily (MFS) profile" evidence="7">
    <location>
        <begin position="40"/>
        <end position="476"/>
    </location>
</feature>
<dbReference type="CDD" id="cd17316">
    <property type="entry name" value="MFS_SV2_like"/>
    <property type="match status" value="1"/>
</dbReference>
<keyword evidence="3 6" id="KW-0812">Transmembrane</keyword>
<organism evidence="8 9">
    <name type="scientific">Mumia flava</name>
    <dbReference type="NCBI Taxonomy" id="1348852"/>
    <lineage>
        <taxon>Bacteria</taxon>
        <taxon>Bacillati</taxon>
        <taxon>Actinomycetota</taxon>
        <taxon>Actinomycetes</taxon>
        <taxon>Propionibacteriales</taxon>
        <taxon>Nocardioidaceae</taxon>
        <taxon>Mumia</taxon>
    </lineage>
</organism>
<dbReference type="InterPro" id="IPR005828">
    <property type="entry name" value="MFS_sugar_transport-like"/>
</dbReference>
<evidence type="ECO:0000256" key="6">
    <source>
        <dbReference type="SAM" id="Phobius"/>
    </source>
</evidence>
<feature type="transmembrane region" description="Helical" evidence="6">
    <location>
        <begin position="378"/>
        <end position="400"/>
    </location>
</feature>
<feature type="transmembrane region" description="Helical" evidence="6">
    <location>
        <begin position="132"/>
        <end position="155"/>
    </location>
</feature>
<feature type="transmembrane region" description="Helical" evidence="6">
    <location>
        <begin position="323"/>
        <end position="341"/>
    </location>
</feature>
<proteinExistence type="predicted"/>
<dbReference type="AlphaFoldDB" id="A0A0B2BES9"/>
<keyword evidence="2" id="KW-0813">Transport</keyword>
<dbReference type="SUPFAM" id="SSF103473">
    <property type="entry name" value="MFS general substrate transporter"/>
    <property type="match status" value="1"/>
</dbReference>
<accession>A0A0B2BES9</accession>
<dbReference type="PROSITE" id="PS50850">
    <property type="entry name" value="MFS"/>
    <property type="match status" value="1"/>
</dbReference>
<evidence type="ECO:0000256" key="3">
    <source>
        <dbReference type="ARBA" id="ARBA00022692"/>
    </source>
</evidence>
<keyword evidence="5 6" id="KW-0472">Membrane</keyword>
<dbReference type="GO" id="GO:0022857">
    <property type="term" value="F:transmembrane transporter activity"/>
    <property type="evidence" value="ECO:0007669"/>
    <property type="project" value="InterPro"/>
</dbReference>
<keyword evidence="9" id="KW-1185">Reference proteome</keyword>
<dbReference type="PANTHER" id="PTHR23511:SF34">
    <property type="entry name" value="SYNAPTIC VESICLE GLYCOPROTEIN 2"/>
    <property type="match status" value="1"/>
</dbReference>
<feature type="transmembrane region" description="Helical" evidence="6">
    <location>
        <begin position="199"/>
        <end position="218"/>
    </location>
</feature>
<protein>
    <submittedName>
        <fullName evidence="8">Putative MFS family arabinose efflux permease</fullName>
    </submittedName>
</protein>
<evidence type="ECO:0000313" key="8">
    <source>
        <dbReference type="EMBL" id="PJJ57181.1"/>
    </source>
</evidence>
<feature type="transmembrane region" description="Helical" evidence="6">
    <location>
        <begin position="167"/>
        <end position="187"/>
    </location>
</feature>